<sequence length="457" mass="51562">MAEMQKRLEVAELRTTESLRRADDAMLRTDDARRDTARVVERMATVDGSMESTMALAAMCVLLLCWLVHSRRNGTKEREKECFARNTRRTGIAQQVNAALAAHAVQQNAHQGNLHEGCSFKTFQACGPRSFSGTEGPVGIVQWIEKMESVMVISNCTPVQRVKYATSCLHNKALTWWNTQVQTLGEAPAYALRWDELKEMMMREYCPRNEVRKVEADFWNLMMEGARVREYTTRFNEMARIVPHLVTPEFKRIERYIWGLVPQIRSMVTSANPTTMQSVVQLAHSLTDDAVRMGLLKDGEVVKKVAETVSSMAVKENSSLDNKRKRSDGSGYRSEGSRDKRRGSGKMYAANESKGNPGQKPRCNKCNYFHTGPCITCERCGKFGHQVQTCRVKLPAKKEEPNRGCYECGVVGHFKRDCPKLKNKGARGRAFVMDGKKSREEPSVVTAQGAREELCDA</sequence>
<dbReference type="Proteomes" id="UP001056120">
    <property type="component" value="Linkage Group LG21"/>
</dbReference>
<reference evidence="1 2" key="2">
    <citation type="journal article" date="2022" name="Mol. Ecol. Resour.">
        <title>The genomes of chicory, endive, great burdock and yacon provide insights into Asteraceae paleo-polyploidization history and plant inulin production.</title>
        <authorList>
            <person name="Fan W."/>
            <person name="Wang S."/>
            <person name="Wang H."/>
            <person name="Wang A."/>
            <person name="Jiang F."/>
            <person name="Liu H."/>
            <person name="Zhao H."/>
            <person name="Xu D."/>
            <person name="Zhang Y."/>
        </authorList>
    </citation>
    <scope>NUCLEOTIDE SEQUENCE [LARGE SCALE GENOMIC DNA]</scope>
    <source>
        <strain evidence="2">cv. Yunnan</strain>
        <tissue evidence="1">Leaves</tissue>
    </source>
</reference>
<keyword evidence="2" id="KW-1185">Reference proteome</keyword>
<evidence type="ECO:0000313" key="2">
    <source>
        <dbReference type="Proteomes" id="UP001056120"/>
    </source>
</evidence>
<comment type="caution">
    <text evidence="1">The sequence shown here is derived from an EMBL/GenBank/DDBJ whole genome shotgun (WGS) entry which is preliminary data.</text>
</comment>
<evidence type="ECO:0000313" key="1">
    <source>
        <dbReference type="EMBL" id="KAI3732765.1"/>
    </source>
</evidence>
<organism evidence="1 2">
    <name type="scientific">Smallanthus sonchifolius</name>
    <dbReference type="NCBI Taxonomy" id="185202"/>
    <lineage>
        <taxon>Eukaryota</taxon>
        <taxon>Viridiplantae</taxon>
        <taxon>Streptophyta</taxon>
        <taxon>Embryophyta</taxon>
        <taxon>Tracheophyta</taxon>
        <taxon>Spermatophyta</taxon>
        <taxon>Magnoliopsida</taxon>
        <taxon>eudicotyledons</taxon>
        <taxon>Gunneridae</taxon>
        <taxon>Pentapetalae</taxon>
        <taxon>asterids</taxon>
        <taxon>campanulids</taxon>
        <taxon>Asterales</taxon>
        <taxon>Asteraceae</taxon>
        <taxon>Asteroideae</taxon>
        <taxon>Heliantheae alliance</taxon>
        <taxon>Millerieae</taxon>
        <taxon>Smallanthus</taxon>
    </lineage>
</organism>
<dbReference type="EMBL" id="CM042038">
    <property type="protein sequence ID" value="KAI3732765.1"/>
    <property type="molecule type" value="Genomic_DNA"/>
</dbReference>
<reference evidence="2" key="1">
    <citation type="journal article" date="2022" name="Mol. Ecol. Resour.">
        <title>The genomes of chicory, endive, great burdock and yacon provide insights into Asteraceae palaeo-polyploidization history and plant inulin production.</title>
        <authorList>
            <person name="Fan W."/>
            <person name="Wang S."/>
            <person name="Wang H."/>
            <person name="Wang A."/>
            <person name="Jiang F."/>
            <person name="Liu H."/>
            <person name="Zhao H."/>
            <person name="Xu D."/>
            <person name="Zhang Y."/>
        </authorList>
    </citation>
    <scope>NUCLEOTIDE SEQUENCE [LARGE SCALE GENOMIC DNA]</scope>
    <source>
        <strain evidence="2">cv. Yunnan</strain>
    </source>
</reference>
<name>A0ACB9CEU4_9ASTR</name>
<proteinExistence type="predicted"/>
<accession>A0ACB9CEU4</accession>
<gene>
    <name evidence="1" type="ORF">L1987_63973</name>
</gene>
<protein>
    <submittedName>
        <fullName evidence="1">Uncharacterized protein</fullName>
    </submittedName>
</protein>